<accession>A0AAV9ZA73</accession>
<proteinExistence type="predicted"/>
<dbReference type="AlphaFoldDB" id="A0AAV9ZA73"/>
<dbReference type="EMBL" id="JAWWNJ010000178">
    <property type="protein sequence ID" value="KAK6974845.1"/>
    <property type="molecule type" value="Genomic_DNA"/>
</dbReference>
<sequence length="252" mass="28552">MSIQLSRLGPRAEFLFLSLPAHQRPRAQLASTCPHDQPLHHHIDMGQTNLTRRGDVYTHCKCEICAATNHGSPRPTCRILNDLSAEERQGLNRALARYDAATPEERKLLVEILRDEGEARQVQVYMFIEANEPPIHTTTSVPNIFEFRFRDLNIFELSNADSNVPSTYEFYLQQSGDFTRDSEVLGVRDISLSGNTLIYRRSGLSDVDCLGLVQLKMGIYDVYDGDILRNEPTAADNDSMFWTDLSTEGEDE</sequence>
<organism evidence="1 2">
    <name type="scientific">Favolaschia claudopus</name>
    <dbReference type="NCBI Taxonomy" id="2862362"/>
    <lineage>
        <taxon>Eukaryota</taxon>
        <taxon>Fungi</taxon>
        <taxon>Dikarya</taxon>
        <taxon>Basidiomycota</taxon>
        <taxon>Agaricomycotina</taxon>
        <taxon>Agaricomycetes</taxon>
        <taxon>Agaricomycetidae</taxon>
        <taxon>Agaricales</taxon>
        <taxon>Marasmiineae</taxon>
        <taxon>Mycenaceae</taxon>
        <taxon>Favolaschia</taxon>
    </lineage>
</organism>
<reference evidence="1 2" key="1">
    <citation type="journal article" date="2024" name="J Genomics">
        <title>Draft genome sequencing and assembly of Favolaschia claudopus CIRM-BRFM 2984 isolated from oak limbs.</title>
        <authorList>
            <person name="Navarro D."/>
            <person name="Drula E."/>
            <person name="Chaduli D."/>
            <person name="Cazenave R."/>
            <person name="Ahrendt S."/>
            <person name="Wang J."/>
            <person name="Lipzen A."/>
            <person name="Daum C."/>
            <person name="Barry K."/>
            <person name="Grigoriev I.V."/>
            <person name="Favel A."/>
            <person name="Rosso M.N."/>
            <person name="Martin F."/>
        </authorList>
    </citation>
    <scope>NUCLEOTIDE SEQUENCE [LARGE SCALE GENOMIC DNA]</scope>
    <source>
        <strain evidence="1 2">CIRM-BRFM 2984</strain>
    </source>
</reference>
<evidence type="ECO:0000313" key="1">
    <source>
        <dbReference type="EMBL" id="KAK6974845.1"/>
    </source>
</evidence>
<keyword evidence="2" id="KW-1185">Reference proteome</keyword>
<name>A0AAV9ZA73_9AGAR</name>
<gene>
    <name evidence="1" type="ORF">R3P38DRAFT_3238615</name>
</gene>
<evidence type="ECO:0000313" key="2">
    <source>
        <dbReference type="Proteomes" id="UP001362999"/>
    </source>
</evidence>
<comment type="caution">
    <text evidence="1">The sequence shown here is derived from an EMBL/GenBank/DDBJ whole genome shotgun (WGS) entry which is preliminary data.</text>
</comment>
<protein>
    <submittedName>
        <fullName evidence="1">Uncharacterized protein</fullName>
    </submittedName>
</protein>
<dbReference type="Proteomes" id="UP001362999">
    <property type="component" value="Unassembled WGS sequence"/>
</dbReference>